<dbReference type="InterPro" id="IPR008792">
    <property type="entry name" value="PQQD"/>
</dbReference>
<keyword evidence="2" id="KW-1185">Reference proteome</keyword>
<dbReference type="EMBL" id="JAYERP010000001">
    <property type="protein sequence ID" value="MEA3569375.1"/>
    <property type="molecule type" value="Genomic_DNA"/>
</dbReference>
<dbReference type="Proteomes" id="UP001292216">
    <property type="component" value="Unassembled WGS sequence"/>
</dbReference>
<gene>
    <name evidence="1" type="ORF">U9M73_05110</name>
</gene>
<dbReference type="Gene3D" id="1.10.10.1150">
    <property type="entry name" value="Coenzyme PQQ synthesis protein D (PqqD)"/>
    <property type="match status" value="1"/>
</dbReference>
<dbReference type="RefSeq" id="WP_232282198.1">
    <property type="nucleotide sequence ID" value="NZ_CBCSKM010000005.1"/>
</dbReference>
<evidence type="ECO:0000313" key="1">
    <source>
        <dbReference type="EMBL" id="MEA3569375.1"/>
    </source>
</evidence>
<accession>A0ABU5PHL5</accession>
<sequence>MQPHLKVATGEDGRTELLLPRRSWLERQSVRYLKQPPVIHVHLDELGSEVVSRCDGTHTVGEIAETVKTRFGEAAEPLLPRLRKFIEILEANGWLRWAEERQKEQPG</sequence>
<organism evidence="1 2">
    <name type="scientific">Paenibacillus phoenicis</name>
    <dbReference type="NCBI Taxonomy" id="554117"/>
    <lineage>
        <taxon>Bacteria</taxon>
        <taxon>Bacillati</taxon>
        <taxon>Bacillota</taxon>
        <taxon>Bacilli</taxon>
        <taxon>Bacillales</taxon>
        <taxon>Paenibacillaceae</taxon>
        <taxon>Paenibacillus</taxon>
    </lineage>
</organism>
<protein>
    <submittedName>
        <fullName evidence="1">PqqD family protein</fullName>
    </submittedName>
</protein>
<reference evidence="1 2" key="1">
    <citation type="submission" date="2023-12" db="EMBL/GenBank/DDBJ databases">
        <title>Whole genome sequencing of Paenibacillus phoenicis isolated from the Phoenix Mars Lander spacecraft assembly facility.</title>
        <authorList>
            <person name="Garcia A."/>
            <person name="Venkateswaran K."/>
        </authorList>
    </citation>
    <scope>NUCLEOTIDE SEQUENCE [LARGE SCALE GENOMIC DNA]</scope>
    <source>
        <strain evidence="1 2">3PO2SA</strain>
    </source>
</reference>
<dbReference type="InterPro" id="IPR041881">
    <property type="entry name" value="PqqD_sf"/>
</dbReference>
<dbReference type="Pfam" id="PF05402">
    <property type="entry name" value="PqqD"/>
    <property type="match status" value="1"/>
</dbReference>
<evidence type="ECO:0000313" key="2">
    <source>
        <dbReference type="Proteomes" id="UP001292216"/>
    </source>
</evidence>
<name>A0ABU5PHL5_9BACL</name>
<proteinExistence type="predicted"/>
<comment type="caution">
    <text evidence="1">The sequence shown here is derived from an EMBL/GenBank/DDBJ whole genome shotgun (WGS) entry which is preliminary data.</text>
</comment>